<feature type="compositionally biased region" description="Basic and acidic residues" evidence="2">
    <location>
        <begin position="538"/>
        <end position="565"/>
    </location>
</feature>
<feature type="compositionally biased region" description="Acidic residues" evidence="2">
    <location>
        <begin position="589"/>
        <end position="603"/>
    </location>
</feature>
<dbReference type="Proteomes" id="UP000823775">
    <property type="component" value="Unassembled WGS sequence"/>
</dbReference>
<sequence>MKGHLHSQNTGRSYGVLLLLAFCAAVFGVMTLHKLRDRRICNLFVKEKDRELDGLKLLLQKEREQAKEARRQIEDMKSDIHWLGTQKTDLDSRISEMKSMISSLKEEQRAIEVALEEKQSEIKILREKQMETKSDDSQVTLLSETLRQKEAEIADLKHRLEFSTIKVWSLSADDPSNPATNFTTEAAGRRDNDRRGSEELHESIKREDQKNSVEEIDSRDNEVAYNRKKEVIGEDENTGKTGERFDNVKGKTGEEQSQQLETSQKDVPSSNTTFQINEGQRQNTDNHKNGEEPYLDEKMYTSDNASKENEHDRIQVQKQNNEVEANDKGVTKLEMQENSNSRGTYRVTKDHMRKTRGKRRQIIAKRQVDESGMHPESRGIASMRNRKFLKVKMGTERITRVGGSKLEIRDHQKDKDKDVEMRKKSDEEDYETEMTKKNQQGEDSALQNNNQIRSEQGANSDTGGHRMQDVGTNHDDSPPGKTWSYPNNFADAEERNQEVMNHDMTQKIEKGKERKVNNKITEMLQSSREEGPANTALSKERSISEEAKNKKSEEITSTIREDAEPRQAQNLSNSSENVTIAERDAKEDDNQEVDYYQEPEEEGDHSGGSQDARNQKPDNIARTEGETDTVTEDREQKQADNLQYPSKHVKTAERDVRDNYVEVENDKNTEEEKGNTTGSAASLGEEGEDGKTTASAISLGEEGEDGDHNDEV</sequence>
<feature type="compositionally biased region" description="Polar residues" evidence="2">
    <location>
        <begin position="255"/>
        <end position="283"/>
    </location>
</feature>
<evidence type="ECO:0000256" key="1">
    <source>
        <dbReference type="SAM" id="Coils"/>
    </source>
</evidence>
<feature type="compositionally biased region" description="Acidic residues" evidence="2">
    <location>
        <begin position="701"/>
        <end position="712"/>
    </location>
</feature>
<feature type="compositionally biased region" description="Basic and acidic residues" evidence="2">
    <location>
        <begin position="406"/>
        <end position="426"/>
    </location>
</feature>
<feature type="coiled-coil region" evidence="1">
    <location>
        <begin position="45"/>
        <end position="166"/>
    </location>
</feature>
<organism evidence="4 5">
    <name type="scientific">Datura stramonium</name>
    <name type="common">Jimsonweed</name>
    <name type="synonym">Common thornapple</name>
    <dbReference type="NCBI Taxonomy" id="4076"/>
    <lineage>
        <taxon>Eukaryota</taxon>
        <taxon>Viridiplantae</taxon>
        <taxon>Streptophyta</taxon>
        <taxon>Embryophyta</taxon>
        <taxon>Tracheophyta</taxon>
        <taxon>Spermatophyta</taxon>
        <taxon>Magnoliopsida</taxon>
        <taxon>eudicotyledons</taxon>
        <taxon>Gunneridae</taxon>
        <taxon>Pentapetalae</taxon>
        <taxon>asterids</taxon>
        <taxon>lamiids</taxon>
        <taxon>Solanales</taxon>
        <taxon>Solanaceae</taxon>
        <taxon>Solanoideae</taxon>
        <taxon>Datureae</taxon>
        <taxon>Datura</taxon>
    </lineage>
</organism>
<proteinExistence type="predicted"/>
<evidence type="ECO:0000313" key="4">
    <source>
        <dbReference type="EMBL" id="MCD7464150.1"/>
    </source>
</evidence>
<evidence type="ECO:0000256" key="3">
    <source>
        <dbReference type="SAM" id="Phobius"/>
    </source>
</evidence>
<dbReference type="PANTHER" id="PTHR36143:SF4">
    <property type="entry name" value="OS08G0177500 PROTEIN"/>
    <property type="match status" value="1"/>
</dbReference>
<feature type="compositionally biased region" description="Basic residues" evidence="2">
    <location>
        <begin position="351"/>
        <end position="363"/>
    </location>
</feature>
<dbReference type="PANTHER" id="PTHR36143">
    <property type="entry name" value="OS08G0177500 PROTEIN"/>
    <property type="match status" value="1"/>
</dbReference>
<name>A0ABS8SYM0_DATST</name>
<feature type="compositionally biased region" description="Basic and acidic residues" evidence="2">
    <location>
        <begin position="284"/>
        <end position="315"/>
    </location>
</feature>
<dbReference type="EMBL" id="JACEIK010000944">
    <property type="protein sequence ID" value="MCD7464150.1"/>
    <property type="molecule type" value="Genomic_DNA"/>
</dbReference>
<evidence type="ECO:0000256" key="2">
    <source>
        <dbReference type="SAM" id="MobiDB-lite"/>
    </source>
</evidence>
<keyword evidence="3" id="KW-0472">Membrane</keyword>
<accession>A0ABS8SYM0</accession>
<feature type="transmembrane region" description="Helical" evidence="3">
    <location>
        <begin position="12"/>
        <end position="32"/>
    </location>
</feature>
<protein>
    <submittedName>
        <fullName evidence="4">Uncharacterized protein</fullName>
    </submittedName>
</protein>
<keyword evidence="1" id="KW-0175">Coiled coil</keyword>
<feature type="compositionally biased region" description="Polar residues" evidence="2">
    <location>
        <begin position="567"/>
        <end position="578"/>
    </location>
</feature>
<feature type="compositionally biased region" description="Basic and acidic residues" evidence="2">
    <location>
        <begin position="325"/>
        <end position="335"/>
    </location>
</feature>
<keyword evidence="5" id="KW-1185">Reference proteome</keyword>
<reference evidence="4 5" key="1">
    <citation type="journal article" date="2021" name="BMC Genomics">
        <title>Datura genome reveals duplications of psychoactive alkaloid biosynthetic genes and high mutation rate following tissue culture.</title>
        <authorList>
            <person name="Rajewski A."/>
            <person name="Carter-House D."/>
            <person name="Stajich J."/>
            <person name="Litt A."/>
        </authorList>
    </citation>
    <scope>NUCLEOTIDE SEQUENCE [LARGE SCALE GENOMIC DNA]</scope>
    <source>
        <strain evidence="4">AR-01</strain>
    </source>
</reference>
<feature type="compositionally biased region" description="Basic and acidic residues" evidence="2">
    <location>
        <begin position="492"/>
        <end position="516"/>
    </location>
</feature>
<evidence type="ECO:0000313" key="5">
    <source>
        <dbReference type="Proteomes" id="UP000823775"/>
    </source>
</evidence>
<keyword evidence="3" id="KW-1133">Transmembrane helix</keyword>
<feature type="compositionally biased region" description="Polar residues" evidence="2">
    <location>
        <begin position="441"/>
        <end position="462"/>
    </location>
</feature>
<feature type="compositionally biased region" description="Basic and acidic residues" evidence="2">
    <location>
        <begin position="463"/>
        <end position="478"/>
    </location>
</feature>
<comment type="caution">
    <text evidence="4">The sequence shown here is derived from an EMBL/GenBank/DDBJ whole genome shotgun (WGS) entry which is preliminary data.</text>
</comment>
<feature type="compositionally biased region" description="Basic and acidic residues" evidence="2">
    <location>
        <begin position="187"/>
        <end position="254"/>
    </location>
</feature>
<gene>
    <name evidence="4" type="ORF">HAX54_052208</name>
</gene>
<feature type="region of interest" description="Disordered" evidence="2">
    <location>
        <begin position="171"/>
        <end position="712"/>
    </location>
</feature>
<feature type="compositionally biased region" description="Basic and acidic residues" evidence="2">
    <location>
        <begin position="650"/>
        <end position="674"/>
    </location>
</feature>
<keyword evidence="3" id="KW-0812">Transmembrane</keyword>
<feature type="compositionally biased region" description="Basic and acidic residues" evidence="2">
    <location>
        <begin position="613"/>
        <end position="638"/>
    </location>
</feature>
<feature type="compositionally biased region" description="Basic and acidic residues" evidence="2">
    <location>
        <begin position="366"/>
        <end position="377"/>
    </location>
</feature>